<evidence type="ECO:0000313" key="4">
    <source>
        <dbReference type="EMBL" id="CDQ98950.1"/>
    </source>
</evidence>
<keyword evidence="1" id="KW-0479">Metal-binding</keyword>
<evidence type="ECO:0000313" key="5">
    <source>
        <dbReference type="Proteomes" id="UP000193380"/>
    </source>
</evidence>
<organism evidence="4 5">
    <name type="scientific">Oncorhynchus mykiss</name>
    <name type="common">Rainbow trout</name>
    <name type="synonym">Salmo gairdneri</name>
    <dbReference type="NCBI Taxonomy" id="8022"/>
    <lineage>
        <taxon>Eukaryota</taxon>
        <taxon>Metazoa</taxon>
        <taxon>Chordata</taxon>
        <taxon>Craniata</taxon>
        <taxon>Vertebrata</taxon>
        <taxon>Euteleostomi</taxon>
        <taxon>Actinopterygii</taxon>
        <taxon>Neopterygii</taxon>
        <taxon>Teleostei</taxon>
        <taxon>Protacanthopterygii</taxon>
        <taxon>Salmoniformes</taxon>
        <taxon>Salmonidae</taxon>
        <taxon>Salmoninae</taxon>
        <taxon>Oncorhynchus</taxon>
    </lineage>
</organism>
<dbReference type="PaxDb" id="8022-A0A060ZCE1"/>
<sequence>MVLEGMELIAITVVIGLFFVVFRQFGVWEPLTLDESSDCELELSTVRHQPEGLEQLQVQTQFTKKELQSLYRGFKNECPSGLVDEETFKNIYSQFFPQGDATTYAHFLFNAFDMDRNGSIRFEDFVIGLSVLLRGSETEKLRWAFNLYDINKDGYITKEVQCKVVHFLFVA</sequence>
<dbReference type="Pfam" id="PF13202">
    <property type="entry name" value="EF-hand_5"/>
    <property type="match status" value="1"/>
</dbReference>
<dbReference type="InterPro" id="IPR028846">
    <property type="entry name" value="Recoverin"/>
</dbReference>
<evidence type="ECO:0000256" key="1">
    <source>
        <dbReference type="ARBA" id="ARBA00022723"/>
    </source>
</evidence>
<dbReference type="PROSITE" id="PS50222">
    <property type="entry name" value="EF_HAND_2"/>
    <property type="match status" value="2"/>
</dbReference>
<dbReference type="PANTHER" id="PTHR23055">
    <property type="entry name" value="CALCIUM BINDING PROTEINS"/>
    <property type="match status" value="1"/>
</dbReference>
<dbReference type="PANTHER" id="PTHR23055:SF165">
    <property type="entry name" value="CALSENILIN"/>
    <property type="match status" value="1"/>
</dbReference>
<dbReference type="GO" id="GO:0005509">
    <property type="term" value="F:calcium ion binding"/>
    <property type="evidence" value="ECO:0007669"/>
    <property type="project" value="InterPro"/>
</dbReference>
<dbReference type="InterPro" id="IPR011992">
    <property type="entry name" value="EF-hand-dom_pair"/>
</dbReference>
<dbReference type="GO" id="GO:0005634">
    <property type="term" value="C:nucleus"/>
    <property type="evidence" value="ECO:0007669"/>
    <property type="project" value="TreeGrafter"/>
</dbReference>
<protein>
    <recommendedName>
        <fullName evidence="3">EF-hand domain-containing protein</fullName>
    </recommendedName>
</protein>
<dbReference type="SUPFAM" id="SSF47473">
    <property type="entry name" value="EF-hand"/>
    <property type="match status" value="1"/>
</dbReference>
<feature type="domain" description="EF-hand" evidence="3">
    <location>
        <begin position="136"/>
        <end position="171"/>
    </location>
</feature>
<dbReference type="PRINTS" id="PR00450">
    <property type="entry name" value="RECOVERIN"/>
</dbReference>
<dbReference type="STRING" id="8022.A0A060ZCE1"/>
<dbReference type="InterPro" id="IPR002048">
    <property type="entry name" value="EF_hand_dom"/>
</dbReference>
<dbReference type="GO" id="GO:0001227">
    <property type="term" value="F:DNA-binding transcription repressor activity, RNA polymerase II-specific"/>
    <property type="evidence" value="ECO:0007669"/>
    <property type="project" value="TreeGrafter"/>
</dbReference>
<proteinExistence type="predicted"/>
<dbReference type="GO" id="GO:0000978">
    <property type="term" value="F:RNA polymerase II cis-regulatory region sequence-specific DNA binding"/>
    <property type="evidence" value="ECO:0007669"/>
    <property type="project" value="TreeGrafter"/>
</dbReference>
<dbReference type="EMBL" id="FR941934">
    <property type="protein sequence ID" value="CDQ98950.1"/>
    <property type="molecule type" value="Genomic_DNA"/>
</dbReference>
<dbReference type="GO" id="GO:0008076">
    <property type="term" value="C:voltage-gated potassium channel complex"/>
    <property type="evidence" value="ECO:0007669"/>
    <property type="project" value="TreeGrafter"/>
</dbReference>
<dbReference type="SMART" id="SM00054">
    <property type="entry name" value="EFh"/>
    <property type="match status" value="2"/>
</dbReference>
<keyword evidence="2" id="KW-0677">Repeat</keyword>
<evidence type="ECO:0000259" key="3">
    <source>
        <dbReference type="PROSITE" id="PS50222"/>
    </source>
</evidence>
<dbReference type="GO" id="GO:0015459">
    <property type="term" value="F:potassium channel regulator activity"/>
    <property type="evidence" value="ECO:0007669"/>
    <property type="project" value="TreeGrafter"/>
</dbReference>
<name>A0A060ZCE1_ONCMY</name>
<reference evidence="4" key="1">
    <citation type="journal article" date="2014" name="Nat. Commun.">
        <title>The rainbow trout genome provides novel insights into evolution after whole-genome duplication in vertebrates.</title>
        <authorList>
            <person name="Berthelot C."/>
            <person name="Brunet F."/>
            <person name="Chalopin D."/>
            <person name="Juanchich A."/>
            <person name="Bernard M."/>
            <person name="Noel B."/>
            <person name="Bento P."/>
            <person name="Da Silva C."/>
            <person name="Labadie K."/>
            <person name="Alberti A."/>
            <person name="Aury J.M."/>
            <person name="Louis A."/>
            <person name="Dehais P."/>
            <person name="Bardou P."/>
            <person name="Montfort J."/>
            <person name="Klopp C."/>
            <person name="Cabau C."/>
            <person name="Gaspin C."/>
            <person name="Thorgaard G.H."/>
            <person name="Boussaha M."/>
            <person name="Quillet E."/>
            <person name="Guyomard R."/>
            <person name="Galiana D."/>
            <person name="Bobe J."/>
            <person name="Volff J.N."/>
            <person name="Genet C."/>
            <person name="Wincker P."/>
            <person name="Jaillon O."/>
            <person name="Roest Crollius H."/>
            <person name="Guiguen Y."/>
        </authorList>
    </citation>
    <scope>NUCLEOTIDE SEQUENCE [LARGE SCALE GENOMIC DNA]</scope>
</reference>
<gene>
    <name evidence="4" type="ORF">GSONMT00023981001</name>
</gene>
<reference evidence="4" key="2">
    <citation type="submission" date="2014-03" db="EMBL/GenBank/DDBJ databases">
        <authorList>
            <person name="Genoscope - CEA"/>
        </authorList>
    </citation>
    <scope>NUCLEOTIDE SEQUENCE</scope>
</reference>
<dbReference type="Pfam" id="PF13833">
    <property type="entry name" value="EF-hand_8"/>
    <property type="match status" value="1"/>
</dbReference>
<dbReference type="CDD" id="cd00051">
    <property type="entry name" value="EFh"/>
    <property type="match status" value="1"/>
</dbReference>
<accession>A0A060ZCE1</accession>
<dbReference type="AlphaFoldDB" id="A0A060ZCE1"/>
<feature type="domain" description="EF-hand" evidence="3">
    <location>
        <begin position="100"/>
        <end position="135"/>
    </location>
</feature>
<dbReference type="Proteomes" id="UP000193380">
    <property type="component" value="Unassembled WGS sequence"/>
</dbReference>
<dbReference type="GO" id="GO:1901379">
    <property type="term" value="P:regulation of potassium ion transmembrane transport"/>
    <property type="evidence" value="ECO:0007669"/>
    <property type="project" value="TreeGrafter"/>
</dbReference>
<evidence type="ECO:0000256" key="2">
    <source>
        <dbReference type="ARBA" id="ARBA00022737"/>
    </source>
</evidence>
<dbReference type="Gene3D" id="1.10.238.10">
    <property type="entry name" value="EF-hand"/>
    <property type="match status" value="1"/>
</dbReference>